<sequence>QLFTHVRLHIARHLDGLQRRLAADDRHDRAALDLGNRLSIGQRGFESLRLLDVAREHHQVAPVGLQALDVLLQALQRLIAATVVDSYAQAGSHPDGDSRLLKLIQSEALPQALLAVVLKRLPTHHRPQQA</sequence>
<protein>
    <submittedName>
        <fullName evidence="1">Uncharacterized protein</fullName>
    </submittedName>
</protein>
<dbReference type="EMBL" id="BNCQ01000011">
    <property type="protein sequence ID" value="GIM02421.1"/>
    <property type="molecule type" value="Genomic_DNA"/>
</dbReference>
<comment type="caution">
    <text evidence="1">The sequence shown here is derived from an EMBL/GenBank/DDBJ whole genome shotgun (WGS) entry which is preliminary data.</text>
</comment>
<organism evidence="1 2">
    <name type="scientific">Volvox reticuliferus</name>
    <dbReference type="NCBI Taxonomy" id="1737510"/>
    <lineage>
        <taxon>Eukaryota</taxon>
        <taxon>Viridiplantae</taxon>
        <taxon>Chlorophyta</taxon>
        <taxon>core chlorophytes</taxon>
        <taxon>Chlorophyceae</taxon>
        <taxon>CS clade</taxon>
        <taxon>Chlamydomonadales</taxon>
        <taxon>Volvocaceae</taxon>
        <taxon>Volvox</taxon>
    </lineage>
</organism>
<feature type="non-terminal residue" evidence="1">
    <location>
        <position position="1"/>
    </location>
</feature>
<reference evidence="1" key="1">
    <citation type="journal article" date="2021" name="Proc. Natl. Acad. Sci. U.S.A.">
        <title>Three genomes in the algal genus Volvox reveal the fate of a haploid sex-determining region after a transition to homothallism.</title>
        <authorList>
            <person name="Yamamoto K."/>
            <person name="Hamaji T."/>
            <person name="Kawai-Toyooka H."/>
            <person name="Matsuzaki R."/>
            <person name="Takahashi F."/>
            <person name="Nishimura Y."/>
            <person name="Kawachi M."/>
            <person name="Noguchi H."/>
            <person name="Minakuchi Y."/>
            <person name="Umen J.G."/>
            <person name="Toyoda A."/>
            <person name="Nozaki H."/>
        </authorList>
    </citation>
    <scope>NUCLEOTIDE SEQUENCE</scope>
    <source>
        <strain evidence="1">NIES-3785</strain>
    </source>
</reference>
<feature type="non-terminal residue" evidence="1">
    <location>
        <position position="130"/>
    </location>
</feature>
<name>A0A8J4LMI6_9CHLO</name>
<evidence type="ECO:0000313" key="2">
    <source>
        <dbReference type="Proteomes" id="UP000722791"/>
    </source>
</evidence>
<gene>
    <name evidence="1" type="ORF">Vretimale_7292</name>
</gene>
<evidence type="ECO:0000313" key="1">
    <source>
        <dbReference type="EMBL" id="GIM02421.1"/>
    </source>
</evidence>
<dbReference type="AlphaFoldDB" id="A0A8J4LMI6"/>
<accession>A0A8J4LMI6</accession>
<proteinExistence type="predicted"/>
<dbReference type="Proteomes" id="UP000722791">
    <property type="component" value="Unassembled WGS sequence"/>
</dbReference>